<dbReference type="PROSITE" id="PS50114">
    <property type="entry name" value="GATA_ZN_FINGER_2"/>
    <property type="match status" value="1"/>
</dbReference>
<dbReference type="InterPro" id="IPR001610">
    <property type="entry name" value="PAC"/>
</dbReference>
<evidence type="ECO:0000256" key="8">
    <source>
        <dbReference type="ARBA" id="ARBA00022833"/>
    </source>
</evidence>
<evidence type="ECO:0000256" key="7">
    <source>
        <dbReference type="ARBA" id="ARBA00022771"/>
    </source>
</evidence>
<dbReference type="CDD" id="cd00130">
    <property type="entry name" value="PAS"/>
    <property type="match status" value="3"/>
</dbReference>
<dbReference type="AlphaFoldDB" id="A0A8H7VUV3"/>
<evidence type="ECO:0000256" key="11">
    <source>
        <dbReference type="ARBA" id="ARBA00023125"/>
    </source>
</evidence>
<evidence type="ECO:0000256" key="2">
    <source>
        <dbReference type="ARBA" id="ARBA00022606"/>
    </source>
</evidence>
<dbReference type="SUPFAM" id="SSF57716">
    <property type="entry name" value="Glucocorticoid receptor-like (DNA-binding domain)"/>
    <property type="match status" value="1"/>
</dbReference>
<dbReference type="PANTHER" id="PTHR47429">
    <property type="entry name" value="PROTEIN TWIN LOV 1"/>
    <property type="match status" value="1"/>
</dbReference>
<keyword evidence="4" id="KW-0288">FMN</keyword>
<dbReference type="SMART" id="SM00091">
    <property type="entry name" value="PAS"/>
    <property type="match status" value="3"/>
</dbReference>
<dbReference type="SUPFAM" id="SSF55785">
    <property type="entry name" value="PYP-like sensor domain (PAS domain)"/>
    <property type="match status" value="3"/>
</dbReference>
<evidence type="ECO:0000259" key="17">
    <source>
        <dbReference type="PROSITE" id="PS50113"/>
    </source>
</evidence>
<evidence type="ECO:0000256" key="5">
    <source>
        <dbReference type="ARBA" id="ARBA00022723"/>
    </source>
</evidence>
<dbReference type="SMART" id="SM00401">
    <property type="entry name" value="ZnF_GATA"/>
    <property type="match status" value="1"/>
</dbReference>
<evidence type="ECO:0000256" key="10">
    <source>
        <dbReference type="ARBA" id="ARBA00023015"/>
    </source>
</evidence>
<dbReference type="GO" id="GO:0008270">
    <property type="term" value="F:zinc ion binding"/>
    <property type="evidence" value="ECO:0007669"/>
    <property type="project" value="UniProtKB-KW"/>
</dbReference>
<evidence type="ECO:0000256" key="4">
    <source>
        <dbReference type="ARBA" id="ARBA00022643"/>
    </source>
</evidence>
<dbReference type="PROSITE" id="PS50112">
    <property type="entry name" value="PAS"/>
    <property type="match status" value="2"/>
</dbReference>
<dbReference type="FunFam" id="3.30.450.20:FF:000064">
    <property type="entry name" value="Vivid PAS protein VVD"/>
    <property type="match status" value="1"/>
</dbReference>
<evidence type="ECO:0000313" key="20">
    <source>
        <dbReference type="Proteomes" id="UP000613177"/>
    </source>
</evidence>
<name>A0A8H7VUV3_9FUNG</name>
<gene>
    <name evidence="19" type="ORF">INT48_002484</name>
</gene>
<keyword evidence="11" id="KW-0238">DNA-binding</keyword>
<dbReference type="OrthoDB" id="447251at2759"/>
<protein>
    <recommendedName>
        <fullName evidence="21">White collar 1 protein</fullName>
    </recommendedName>
</protein>
<dbReference type="InterPro" id="IPR013088">
    <property type="entry name" value="Znf_NHR/GATA"/>
</dbReference>
<comment type="caution">
    <text evidence="19">The sequence shown here is derived from an EMBL/GenBank/DDBJ whole genome shotgun (WGS) entry which is preliminary data.</text>
</comment>
<accession>A0A8H7VUV3</accession>
<dbReference type="GO" id="GO:0043565">
    <property type="term" value="F:sequence-specific DNA binding"/>
    <property type="evidence" value="ECO:0007669"/>
    <property type="project" value="InterPro"/>
</dbReference>
<dbReference type="PROSITE" id="PS50113">
    <property type="entry name" value="PAC"/>
    <property type="match status" value="1"/>
</dbReference>
<dbReference type="Proteomes" id="UP000613177">
    <property type="component" value="Unassembled WGS sequence"/>
</dbReference>
<evidence type="ECO:0000256" key="3">
    <source>
        <dbReference type="ARBA" id="ARBA00022630"/>
    </source>
</evidence>
<keyword evidence="8" id="KW-0862">Zinc</keyword>
<dbReference type="InterPro" id="IPR000700">
    <property type="entry name" value="PAS-assoc_C"/>
</dbReference>
<dbReference type="Gene3D" id="3.30.450.20">
    <property type="entry name" value="PAS domain"/>
    <property type="match status" value="3"/>
</dbReference>
<dbReference type="SMART" id="SM00086">
    <property type="entry name" value="PAC"/>
    <property type="match status" value="2"/>
</dbReference>
<feature type="domain" description="PAS" evidence="16">
    <location>
        <begin position="246"/>
        <end position="316"/>
    </location>
</feature>
<evidence type="ECO:0000259" key="18">
    <source>
        <dbReference type="PROSITE" id="PS50114"/>
    </source>
</evidence>
<proteinExistence type="predicted"/>
<evidence type="ECO:0008006" key="21">
    <source>
        <dbReference type="Google" id="ProtNLM"/>
    </source>
</evidence>
<keyword evidence="12" id="KW-0010">Activator</keyword>
<dbReference type="InterPro" id="IPR035965">
    <property type="entry name" value="PAS-like_dom_sf"/>
</dbReference>
<evidence type="ECO:0000256" key="13">
    <source>
        <dbReference type="ARBA" id="ARBA00023163"/>
    </source>
</evidence>
<keyword evidence="10" id="KW-0805">Transcription regulation</keyword>
<keyword evidence="7 15" id="KW-0863">Zinc-finger</keyword>
<evidence type="ECO:0000259" key="16">
    <source>
        <dbReference type="PROSITE" id="PS50112"/>
    </source>
</evidence>
<dbReference type="PANTHER" id="PTHR47429:SF7">
    <property type="entry name" value="GATA-FACTOR"/>
    <property type="match status" value="1"/>
</dbReference>
<evidence type="ECO:0000256" key="6">
    <source>
        <dbReference type="ARBA" id="ARBA00022737"/>
    </source>
</evidence>
<feature type="domain" description="PAS" evidence="16">
    <location>
        <begin position="53"/>
        <end position="87"/>
    </location>
</feature>
<dbReference type="GO" id="GO:0006355">
    <property type="term" value="P:regulation of DNA-templated transcription"/>
    <property type="evidence" value="ECO:0007669"/>
    <property type="project" value="InterPro"/>
</dbReference>
<dbReference type="EMBL" id="JAEPRE010000255">
    <property type="protein sequence ID" value="KAG2229643.1"/>
    <property type="molecule type" value="Genomic_DNA"/>
</dbReference>
<evidence type="ECO:0000256" key="12">
    <source>
        <dbReference type="ARBA" id="ARBA00023159"/>
    </source>
</evidence>
<dbReference type="Gene3D" id="3.30.50.10">
    <property type="entry name" value="Erythroid Transcription Factor GATA-1, subunit A"/>
    <property type="match status" value="1"/>
</dbReference>
<dbReference type="NCBIfam" id="TIGR00229">
    <property type="entry name" value="sensory_box"/>
    <property type="match status" value="2"/>
</dbReference>
<feature type="domain" description="GATA-type" evidence="18">
    <location>
        <begin position="551"/>
        <end position="580"/>
    </location>
</feature>
<evidence type="ECO:0000256" key="9">
    <source>
        <dbReference type="ARBA" id="ARBA00022991"/>
    </source>
</evidence>
<dbReference type="InterPro" id="IPR013655">
    <property type="entry name" value="PAS_fold_3"/>
</dbReference>
<keyword evidence="6" id="KW-0677">Repeat</keyword>
<dbReference type="Pfam" id="PF00320">
    <property type="entry name" value="GATA"/>
    <property type="match status" value="1"/>
</dbReference>
<evidence type="ECO:0000256" key="14">
    <source>
        <dbReference type="ARBA" id="ARBA00023170"/>
    </source>
</evidence>
<dbReference type="GO" id="GO:0005634">
    <property type="term" value="C:nucleus"/>
    <property type="evidence" value="ECO:0007669"/>
    <property type="project" value="TreeGrafter"/>
</dbReference>
<evidence type="ECO:0000313" key="19">
    <source>
        <dbReference type="EMBL" id="KAG2229643.1"/>
    </source>
</evidence>
<dbReference type="Pfam" id="PF13426">
    <property type="entry name" value="PAS_9"/>
    <property type="match status" value="1"/>
</dbReference>
<keyword evidence="5" id="KW-0479">Metal-binding</keyword>
<dbReference type="Pfam" id="PF08447">
    <property type="entry name" value="PAS_3"/>
    <property type="match status" value="1"/>
</dbReference>
<dbReference type="GO" id="GO:0009881">
    <property type="term" value="F:photoreceptor activity"/>
    <property type="evidence" value="ECO:0007669"/>
    <property type="project" value="UniProtKB-KW"/>
</dbReference>
<keyword evidence="14" id="KW-0675">Receptor</keyword>
<keyword evidence="9" id="KW-0157">Chromophore</keyword>
<sequence length="590" mass="67060">MRPDLLQKSIAHPSALTCIYSNTGFDMIQILSKLTNRPNPQIQLGPIDLSCAFVVSDANQYDCPVVYCSPAFERLTGYTNAEIVGKNCRFLQSPDGQVTGGSRRQHTDNQAVYHLKAQLNMGKEHQASIINYKKGGQPFVNLVTVVPIFAENGCIDYFVGLQVDLVEQPNAILDKMKDGTYLINYHYSVNQPPIPSQGDNLLLGSIDEYFREVPSNNASKNANIINLLDSTQIDFENLLTSEQQIQREWHKVLLNQTCDFIHVISLKGIFMYVSNVSLSMLEYNPTELLGSTLSSICHPSDIIPVMREIKEAAANPDKVINLLFRIRRKVSGYFWIECRGKLHMDQNKGRKCLVLSGRERPVYRLSSSSINQSHTAEDEYWAKLTLSGLYLHVTRSCKDLVGFTYDALEHESIYQYIENDNVTDITRALQSVAADKKPSKVQHTMLTAKGTYVNVLSTFYPGDTLNNERNSPSFILVQVQQQPLLNKTHSIMTNNNLFPELETVRTTNWQYELYQLEQSNKKLRDQLEKYISPNNKKQRKKKTTVKVPKMCAKCQRKDSPEWRKGPNGPKELCNACGLRYAKSLHSKKKK</sequence>
<keyword evidence="2" id="KW-0716">Sensory transduction</keyword>
<feature type="domain" description="PAC" evidence="17">
    <location>
        <begin position="123"/>
        <end position="177"/>
    </location>
</feature>
<keyword evidence="1" id="KW-0600">Photoreceptor protein</keyword>
<evidence type="ECO:0000256" key="1">
    <source>
        <dbReference type="ARBA" id="ARBA00022543"/>
    </source>
</evidence>
<keyword evidence="3" id="KW-0285">Flavoprotein</keyword>
<evidence type="ECO:0000256" key="15">
    <source>
        <dbReference type="PROSITE-ProRule" id="PRU00094"/>
    </source>
</evidence>
<keyword evidence="13" id="KW-0804">Transcription</keyword>
<dbReference type="InterPro" id="IPR000679">
    <property type="entry name" value="Znf_GATA"/>
</dbReference>
<organism evidence="19 20">
    <name type="scientific">Thamnidium elegans</name>
    <dbReference type="NCBI Taxonomy" id="101142"/>
    <lineage>
        <taxon>Eukaryota</taxon>
        <taxon>Fungi</taxon>
        <taxon>Fungi incertae sedis</taxon>
        <taxon>Mucoromycota</taxon>
        <taxon>Mucoromycotina</taxon>
        <taxon>Mucoromycetes</taxon>
        <taxon>Mucorales</taxon>
        <taxon>Mucorineae</taxon>
        <taxon>Mucoraceae</taxon>
        <taxon>Thamnidium</taxon>
    </lineage>
</organism>
<reference evidence="19" key="1">
    <citation type="submission" date="2021-01" db="EMBL/GenBank/DDBJ databases">
        <title>Metabolic potential, ecology and presence of endohyphal bacteria is reflected in genomic diversity of Mucoromycotina.</title>
        <authorList>
            <person name="Muszewska A."/>
            <person name="Okrasinska A."/>
            <person name="Steczkiewicz K."/>
            <person name="Drgas O."/>
            <person name="Orlowska M."/>
            <person name="Perlinska-Lenart U."/>
            <person name="Aleksandrzak-Piekarczyk T."/>
            <person name="Szatraj K."/>
            <person name="Zielenkiewicz U."/>
            <person name="Pilsyk S."/>
            <person name="Malc E."/>
            <person name="Mieczkowski P."/>
            <person name="Kruszewska J.S."/>
            <person name="Biernat P."/>
            <person name="Pawlowska J."/>
        </authorList>
    </citation>
    <scope>NUCLEOTIDE SEQUENCE</scope>
    <source>
        <strain evidence="19">WA0000018081</strain>
    </source>
</reference>
<dbReference type="InterPro" id="IPR000014">
    <property type="entry name" value="PAS"/>
</dbReference>
<dbReference type="CDD" id="cd00202">
    <property type="entry name" value="ZnF_GATA"/>
    <property type="match status" value="1"/>
</dbReference>
<keyword evidence="20" id="KW-1185">Reference proteome</keyword>